<dbReference type="EMBL" id="RHPJ01000002">
    <property type="protein sequence ID" value="TGO05498.1"/>
    <property type="molecule type" value="Genomic_DNA"/>
</dbReference>
<sequence>MRTSRTLLTIAAASALSLGLAACGGSGDEESSPTGSATTEESASPSATESPSESESASEDATADSGDATAQFLDAYAQGLENLTTATIAVTSSIGGMETVSDGVVDYTTTPPSSQMALNLGGQSVEMVMVDGAIYMNMGEMTGGMWTQMDEATAEASGANADPLAQMRMFQDAITGAELVGQEDVNGAQADHWKLTVDSAAIAGDAAGAAALPDIIAYDVWLDGEGRFVKSLVAMEVAGQSTSTETIMSGFGEPVTITAPPADQITEMPSVG</sequence>
<protein>
    <recommendedName>
        <fullName evidence="5">Lipoprotein</fullName>
    </recommendedName>
</protein>
<reference evidence="3 4" key="1">
    <citation type="submission" date="2018-11" db="EMBL/GenBank/DDBJ databases">
        <title>Complete genome sequencing of the Actinobacteria Serinibacter sp. K3-2.</title>
        <authorList>
            <person name="Rakitin A.L."/>
            <person name="Beletsky A.V."/>
            <person name="Mardanov A.V."/>
            <person name="Ravin N.V."/>
            <person name="Gromova A.S."/>
            <person name="Filippova S.N."/>
            <person name="Gal'Chenko V.F."/>
        </authorList>
    </citation>
    <scope>NUCLEOTIDE SEQUENCE [LARGE SCALE GENOMIC DNA]</scope>
    <source>
        <strain evidence="3 4">K3-2</strain>
    </source>
</reference>
<name>A0A4Z1E3H3_9MICO</name>
<comment type="caution">
    <text evidence="3">The sequence shown here is derived from an EMBL/GenBank/DDBJ whole genome shotgun (WGS) entry which is preliminary data.</text>
</comment>
<proteinExistence type="predicted"/>
<dbReference type="AlphaFoldDB" id="A0A4Z1E3H3"/>
<dbReference type="Proteomes" id="UP000297318">
    <property type="component" value="Unassembled WGS sequence"/>
</dbReference>
<dbReference type="RefSeq" id="WP_135849493.1">
    <property type="nucleotide sequence ID" value="NZ_RHPJ01000002.1"/>
</dbReference>
<organism evidence="3 4">
    <name type="scientific">Serinibacter arcticus</name>
    <dbReference type="NCBI Taxonomy" id="1655435"/>
    <lineage>
        <taxon>Bacteria</taxon>
        <taxon>Bacillati</taxon>
        <taxon>Actinomycetota</taxon>
        <taxon>Actinomycetes</taxon>
        <taxon>Micrococcales</taxon>
        <taxon>Beutenbergiaceae</taxon>
        <taxon>Serinibacter</taxon>
    </lineage>
</organism>
<dbReference type="Gene3D" id="2.50.20.20">
    <property type="match status" value="1"/>
</dbReference>
<dbReference type="SUPFAM" id="SSF89392">
    <property type="entry name" value="Prokaryotic lipoproteins and lipoprotein localization factors"/>
    <property type="match status" value="1"/>
</dbReference>
<accession>A0A4Z1E3H3</accession>
<feature type="region of interest" description="Disordered" evidence="1">
    <location>
        <begin position="22"/>
        <end position="65"/>
    </location>
</feature>
<keyword evidence="4" id="KW-1185">Reference proteome</keyword>
<feature type="compositionally biased region" description="Low complexity" evidence="1">
    <location>
        <begin position="32"/>
        <end position="55"/>
    </location>
</feature>
<dbReference type="PROSITE" id="PS51257">
    <property type="entry name" value="PROKAR_LIPOPROTEIN"/>
    <property type="match status" value="1"/>
</dbReference>
<evidence type="ECO:0000256" key="2">
    <source>
        <dbReference type="SAM" id="SignalP"/>
    </source>
</evidence>
<feature type="chain" id="PRO_5021217583" description="Lipoprotein" evidence="2">
    <location>
        <begin position="22"/>
        <end position="272"/>
    </location>
</feature>
<evidence type="ECO:0000313" key="3">
    <source>
        <dbReference type="EMBL" id="TGO05498.1"/>
    </source>
</evidence>
<evidence type="ECO:0008006" key="5">
    <source>
        <dbReference type="Google" id="ProtNLM"/>
    </source>
</evidence>
<evidence type="ECO:0000313" key="4">
    <source>
        <dbReference type="Proteomes" id="UP000297318"/>
    </source>
</evidence>
<dbReference type="InterPro" id="IPR029046">
    <property type="entry name" value="LolA/LolB/LppX"/>
</dbReference>
<evidence type="ECO:0000256" key="1">
    <source>
        <dbReference type="SAM" id="MobiDB-lite"/>
    </source>
</evidence>
<gene>
    <name evidence="3" type="ORF">SERN_1502</name>
</gene>
<dbReference type="OrthoDB" id="3781094at2"/>
<keyword evidence="2" id="KW-0732">Signal</keyword>
<feature type="signal peptide" evidence="2">
    <location>
        <begin position="1"/>
        <end position="21"/>
    </location>
</feature>